<name>A0A1T5JRJ1_9MICO</name>
<sequence length="89" mass="9701">MPSLDPTAELRALPLGARVVVRWALRDGMPEADGIHRYTDALGVLFSRDDSGIDVETTRGPVHIGWGDVLAGKRVPDPPARRTRDRSTA</sequence>
<gene>
    <name evidence="1" type="ORF">SAMN06309945_1789</name>
</gene>
<dbReference type="EMBL" id="FUZP01000001">
    <property type="protein sequence ID" value="SKC53935.1"/>
    <property type="molecule type" value="Genomic_DNA"/>
</dbReference>
<accession>A0A1T5JRJ1</accession>
<dbReference type="RefSeq" id="WP_079727766.1">
    <property type="nucleotide sequence ID" value="NZ_FUZP01000001.1"/>
</dbReference>
<dbReference type="AlphaFoldDB" id="A0A1T5JRJ1"/>
<keyword evidence="2" id="KW-1185">Reference proteome</keyword>
<proteinExistence type="predicted"/>
<dbReference type="OrthoDB" id="3631934at2"/>
<reference evidence="1 2" key="1">
    <citation type="submission" date="2017-02" db="EMBL/GenBank/DDBJ databases">
        <authorList>
            <person name="Peterson S.W."/>
        </authorList>
    </citation>
    <scope>NUCLEOTIDE SEQUENCE [LARGE SCALE GENOMIC DNA]</scope>
    <source>
        <strain evidence="1 2">VKM Ac-2059</strain>
    </source>
</reference>
<protein>
    <submittedName>
        <fullName evidence="1">Uncharacterized protein</fullName>
    </submittedName>
</protein>
<evidence type="ECO:0000313" key="2">
    <source>
        <dbReference type="Proteomes" id="UP000190857"/>
    </source>
</evidence>
<dbReference type="Proteomes" id="UP000190857">
    <property type="component" value="Unassembled WGS sequence"/>
</dbReference>
<evidence type="ECO:0000313" key="1">
    <source>
        <dbReference type="EMBL" id="SKC53935.1"/>
    </source>
</evidence>
<dbReference type="STRING" id="123320.SAMN06309945_1789"/>
<organism evidence="1 2">
    <name type="scientific">Okibacterium fritillariae</name>
    <dbReference type="NCBI Taxonomy" id="123320"/>
    <lineage>
        <taxon>Bacteria</taxon>
        <taxon>Bacillati</taxon>
        <taxon>Actinomycetota</taxon>
        <taxon>Actinomycetes</taxon>
        <taxon>Micrococcales</taxon>
        <taxon>Microbacteriaceae</taxon>
        <taxon>Okibacterium</taxon>
    </lineage>
</organism>